<dbReference type="KEGG" id="dbc:MFMK1_003341"/>
<dbReference type="AlphaFoldDB" id="A0AAU0UTA8"/>
<evidence type="ECO:0000256" key="11">
    <source>
        <dbReference type="ARBA" id="ARBA00049115"/>
    </source>
</evidence>
<dbReference type="EMBL" id="CP121694">
    <property type="protein sequence ID" value="WRO23481.1"/>
    <property type="molecule type" value="Genomic_DNA"/>
</dbReference>
<dbReference type="InterPro" id="IPR008948">
    <property type="entry name" value="L-Aspartase-like"/>
</dbReference>
<keyword evidence="8 13" id="KW-0456">Lyase</keyword>
<reference evidence="15 16" key="1">
    <citation type="submission" date="2023-04" db="EMBL/GenBank/DDBJ databases">
        <authorList>
            <person name="Hsu D."/>
        </authorList>
    </citation>
    <scope>NUCLEOTIDE SEQUENCE [LARGE SCALE GENOMIC DNA]</scope>
    <source>
        <strain evidence="15 16">MK1</strain>
    </source>
</reference>
<dbReference type="InterPro" id="IPR004769">
    <property type="entry name" value="Pur_lyase"/>
</dbReference>
<evidence type="ECO:0000256" key="9">
    <source>
        <dbReference type="ARBA" id="ARBA00024477"/>
    </source>
</evidence>
<dbReference type="Gene3D" id="1.20.200.10">
    <property type="entry name" value="Fumarase/aspartase (Central domain)"/>
    <property type="match status" value="1"/>
</dbReference>
<organism evidence="15 16">
    <name type="scientific">Metallumcola ferriviriculae</name>
    <dbReference type="NCBI Taxonomy" id="3039180"/>
    <lineage>
        <taxon>Bacteria</taxon>
        <taxon>Bacillati</taxon>
        <taxon>Bacillota</taxon>
        <taxon>Clostridia</taxon>
        <taxon>Neomoorellales</taxon>
        <taxon>Desulfitibacteraceae</taxon>
        <taxon>Metallumcola</taxon>
    </lineage>
</organism>
<evidence type="ECO:0000256" key="5">
    <source>
        <dbReference type="ARBA" id="ARBA00017058"/>
    </source>
</evidence>
<evidence type="ECO:0000256" key="12">
    <source>
        <dbReference type="NCBIfam" id="TIGR00928"/>
    </source>
</evidence>
<dbReference type="SUPFAM" id="SSF48557">
    <property type="entry name" value="L-aspartase-like"/>
    <property type="match status" value="1"/>
</dbReference>
<comment type="similarity">
    <text evidence="3 13">Belongs to the lyase 1 family. Adenylosuccinate lyase subfamily.</text>
</comment>
<comment type="pathway">
    <text evidence="1 13">Purine metabolism; IMP biosynthesis via de novo pathway; 5-amino-1-(5-phospho-D-ribosyl)imidazole-4-carboxamide from 5-amino-1-(5-phospho-D-ribosyl)imidazole-4-carboxylate: step 2/2.</text>
</comment>
<keyword evidence="6" id="KW-0028">Amino-acid biosynthesis</keyword>
<dbReference type="GO" id="GO:0070626">
    <property type="term" value="F:(S)-2-(5-amino-1-(5-phospho-D-ribosyl)imidazole-4-carboxamido) succinate lyase (fumarate-forming) activity"/>
    <property type="evidence" value="ECO:0007669"/>
    <property type="project" value="TreeGrafter"/>
</dbReference>
<dbReference type="FunFam" id="1.10.40.30:FF:000007">
    <property type="entry name" value="Adenylosuccinate lyase"/>
    <property type="match status" value="1"/>
</dbReference>
<evidence type="ECO:0000256" key="3">
    <source>
        <dbReference type="ARBA" id="ARBA00008273"/>
    </source>
</evidence>
<keyword evidence="7 13" id="KW-0658">Purine biosynthesis</keyword>
<dbReference type="Proteomes" id="UP001329915">
    <property type="component" value="Chromosome"/>
</dbReference>
<evidence type="ECO:0000256" key="8">
    <source>
        <dbReference type="ARBA" id="ARBA00023239"/>
    </source>
</evidence>
<dbReference type="Gene3D" id="1.10.275.10">
    <property type="entry name" value="Fumarase/aspartase (N-terminal domain)"/>
    <property type="match status" value="1"/>
</dbReference>
<evidence type="ECO:0000259" key="14">
    <source>
        <dbReference type="SMART" id="SM00998"/>
    </source>
</evidence>
<dbReference type="SMART" id="SM00998">
    <property type="entry name" value="ADSL_C"/>
    <property type="match status" value="1"/>
</dbReference>
<evidence type="ECO:0000256" key="6">
    <source>
        <dbReference type="ARBA" id="ARBA00022605"/>
    </source>
</evidence>
<evidence type="ECO:0000256" key="13">
    <source>
        <dbReference type="RuleBase" id="RU361172"/>
    </source>
</evidence>
<dbReference type="PRINTS" id="PR00145">
    <property type="entry name" value="ARGSUCLYASE"/>
</dbReference>
<dbReference type="PANTHER" id="PTHR43172">
    <property type="entry name" value="ADENYLOSUCCINATE LYASE"/>
    <property type="match status" value="1"/>
</dbReference>
<feature type="domain" description="Adenylosuccinate lyase C-terminal" evidence="14">
    <location>
        <begin position="349"/>
        <end position="429"/>
    </location>
</feature>
<dbReference type="GO" id="GO:0004018">
    <property type="term" value="F:N6-(1,2-dicarboxyethyl)AMP AMP-lyase (fumarate-forming) activity"/>
    <property type="evidence" value="ECO:0007669"/>
    <property type="project" value="UniProtKB-UniRule"/>
</dbReference>
<keyword evidence="16" id="KW-1185">Reference proteome</keyword>
<evidence type="ECO:0000256" key="1">
    <source>
        <dbReference type="ARBA" id="ARBA00004706"/>
    </source>
</evidence>
<dbReference type="PANTHER" id="PTHR43172:SF1">
    <property type="entry name" value="ADENYLOSUCCINATE LYASE"/>
    <property type="match status" value="1"/>
</dbReference>
<evidence type="ECO:0000256" key="7">
    <source>
        <dbReference type="ARBA" id="ARBA00022755"/>
    </source>
</evidence>
<gene>
    <name evidence="15" type="primary">purB</name>
    <name evidence="15" type="ORF">MFMK1_003341</name>
</gene>
<dbReference type="InterPro" id="IPR000362">
    <property type="entry name" value="Fumarate_lyase_fam"/>
</dbReference>
<evidence type="ECO:0000313" key="16">
    <source>
        <dbReference type="Proteomes" id="UP001329915"/>
    </source>
</evidence>
<comment type="catalytic activity">
    <reaction evidence="9">
        <text>(2S)-2-[5-amino-1-(5-phospho-beta-D-ribosyl)imidazole-4-carboxamido]succinate = 5-amino-1-(5-phospho-beta-D-ribosyl)imidazole-4-carboxamide + fumarate</text>
        <dbReference type="Rhea" id="RHEA:23920"/>
        <dbReference type="ChEBI" id="CHEBI:29806"/>
        <dbReference type="ChEBI" id="CHEBI:58443"/>
        <dbReference type="ChEBI" id="CHEBI:58475"/>
        <dbReference type="EC" id="4.3.2.2"/>
    </reaction>
    <physiologicalReaction direction="left-to-right" evidence="9">
        <dbReference type="Rhea" id="RHEA:23921"/>
    </physiologicalReaction>
</comment>
<evidence type="ECO:0000256" key="4">
    <source>
        <dbReference type="ARBA" id="ARBA00012339"/>
    </source>
</evidence>
<accession>A0AAU0UTA8</accession>
<dbReference type="InterPro" id="IPR024083">
    <property type="entry name" value="Fumarase/histidase_N"/>
</dbReference>
<protein>
    <recommendedName>
        <fullName evidence="5 12">Adenylosuccinate lyase</fullName>
        <shortName evidence="13">ASL</shortName>
        <ecNumber evidence="4 12">4.3.2.2</ecNumber>
    </recommendedName>
    <alternativeName>
        <fullName evidence="10 13">Adenylosuccinase</fullName>
    </alternativeName>
</protein>
<dbReference type="Pfam" id="PF00206">
    <property type="entry name" value="Lyase_1"/>
    <property type="match status" value="1"/>
</dbReference>
<dbReference type="GO" id="GO:0044208">
    <property type="term" value="P:'de novo' AMP biosynthetic process"/>
    <property type="evidence" value="ECO:0007669"/>
    <property type="project" value="TreeGrafter"/>
</dbReference>
<dbReference type="Gene3D" id="1.10.40.30">
    <property type="entry name" value="Fumarase/aspartase (C-terminal domain)"/>
    <property type="match status" value="1"/>
</dbReference>
<name>A0AAU0UTA8_9FIRM</name>
<sequence>MIERYTLPEMKEIWSEENKFRKWLLIEVYACEAWAELGKIPTDALKEIQEKADFEIDRINEIEEVTRHDVLAFLTAVAEKVGDASKYIHMGMTSSDILDTALAIMMKEAGTKILDKLIELKAVLVDLAKKYKNTLMIGRSHGIHAEPVTFGLKMALWVVETERNIERLKDAIDTISVGQISGAVGTFANVDPQVEEYVCKKLALKPALVSTQIIQRDRHAHYLTTLAVVASSLDKFATEIRNLQRTDILEVEERFAKGQKGSSAMPHKKNPITAERVAGLARVLRGNALAGLENVALWHERDITHSSVERVIIPDSTIALYYMLHKFIDVMQNLVVYEDNMKANVEKTLGLVFSQRVMLALVDKGVLRETAYQWVQRNAMQAWQEKVKFIDLLMADEEICTYLSPQEIKDLFDYDYHLKNIDYILKRAGIE</sequence>
<dbReference type="GO" id="GO:0008652">
    <property type="term" value="P:amino acid biosynthetic process"/>
    <property type="evidence" value="ECO:0007669"/>
    <property type="project" value="UniProtKB-KW"/>
</dbReference>
<comment type="catalytic activity">
    <reaction evidence="11">
        <text>N(6)-(1,2-dicarboxyethyl)-AMP = fumarate + AMP</text>
        <dbReference type="Rhea" id="RHEA:16853"/>
        <dbReference type="ChEBI" id="CHEBI:29806"/>
        <dbReference type="ChEBI" id="CHEBI:57567"/>
        <dbReference type="ChEBI" id="CHEBI:456215"/>
        <dbReference type="EC" id="4.3.2.2"/>
    </reaction>
    <physiologicalReaction direction="left-to-right" evidence="11">
        <dbReference type="Rhea" id="RHEA:16854"/>
    </physiologicalReaction>
</comment>
<dbReference type="NCBIfam" id="TIGR00928">
    <property type="entry name" value="purB"/>
    <property type="match status" value="1"/>
</dbReference>
<dbReference type="CDD" id="cd01360">
    <property type="entry name" value="Adenylsuccinate_lyase_1"/>
    <property type="match status" value="1"/>
</dbReference>
<evidence type="ECO:0000313" key="15">
    <source>
        <dbReference type="EMBL" id="WRO23481.1"/>
    </source>
</evidence>
<dbReference type="InterPro" id="IPR022761">
    <property type="entry name" value="Fumarate_lyase_N"/>
</dbReference>
<dbReference type="RefSeq" id="WP_366922864.1">
    <property type="nucleotide sequence ID" value="NZ_CP121694.1"/>
</dbReference>
<dbReference type="PRINTS" id="PR00149">
    <property type="entry name" value="FUMRATELYASE"/>
</dbReference>
<proteinExistence type="inferred from homology"/>
<dbReference type="Pfam" id="PF10397">
    <property type="entry name" value="ADSL_C"/>
    <property type="match status" value="1"/>
</dbReference>
<dbReference type="InterPro" id="IPR020557">
    <property type="entry name" value="Fumarate_lyase_CS"/>
</dbReference>
<evidence type="ECO:0000256" key="10">
    <source>
        <dbReference type="ARBA" id="ARBA00030717"/>
    </source>
</evidence>
<dbReference type="FunFam" id="1.10.275.10:FF:000006">
    <property type="entry name" value="Adenylosuccinate lyase"/>
    <property type="match status" value="1"/>
</dbReference>
<dbReference type="FunFam" id="1.20.200.10:FF:000008">
    <property type="entry name" value="Adenylosuccinate lyase"/>
    <property type="match status" value="1"/>
</dbReference>
<dbReference type="InterPro" id="IPR019468">
    <property type="entry name" value="AdenyloSucc_lyase_C"/>
</dbReference>
<comment type="pathway">
    <text evidence="2 13">Purine metabolism; AMP biosynthesis via de novo pathway; AMP from IMP: step 2/2.</text>
</comment>
<dbReference type="PROSITE" id="PS00163">
    <property type="entry name" value="FUMARATE_LYASES"/>
    <property type="match status" value="1"/>
</dbReference>
<dbReference type="GO" id="GO:0005829">
    <property type="term" value="C:cytosol"/>
    <property type="evidence" value="ECO:0007669"/>
    <property type="project" value="TreeGrafter"/>
</dbReference>
<evidence type="ECO:0000256" key="2">
    <source>
        <dbReference type="ARBA" id="ARBA00004734"/>
    </source>
</evidence>
<dbReference type="EC" id="4.3.2.2" evidence="4 12"/>